<dbReference type="Gene3D" id="3.40.50.2000">
    <property type="entry name" value="Glycogen Phosphorylase B"/>
    <property type="match status" value="2"/>
</dbReference>
<dbReference type="InterPro" id="IPR023214">
    <property type="entry name" value="HAD_sf"/>
</dbReference>
<evidence type="ECO:0000256" key="2">
    <source>
        <dbReference type="ARBA" id="ARBA00012536"/>
    </source>
</evidence>
<dbReference type="AlphaFoldDB" id="A0A1I1NSC5"/>
<dbReference type="InterPro" id="IPR044161">
    <property type="entry name" value="SPS"/>
</dbReference>
<dbReference type="InterPro" id="IPR012821">
    <property type="entry name" value="Sucrose_P_synth_Pase-like_dom"/>
</dbReference>
<dbReference type="InterPro" id="IPR006379">
    <property type="entry name" value="HAD-SF_hydro_IIB"/>
</dbReference>
<dbReference type="Pfam" id="PF00534">
    <property type="entry name" value="Glycos_transf_1"/>
    <property type="match status" value="1"/>
</dbReference>
<comment type="similarity">
    <text evidence="1">Belongs to the glycosyltransferase 1 family.</text>
</comment>
<feature type="domain" description="Glycosyltransferase subfamily 4-like N-terminal" evidence="8">
    <location>
        <begin position="40"/>
        <end position="236"/>
    </location>
</feature>
<dbReference type="Pfam" id="PF05116">
    <property type="entry name" value="S6PP"/>
    <property type="match status" value="1"/>
</dbReference>
<name>A0A1I1NSC5_9GAMM</name>
<dbReference type="Pfam" id="PF13439">
    <property type="entry name" value="Glyco_transf_4"/>
    <property type="match status" value="1"/>
</dbReference>
<sequence length="726" mass="80743">MTSEDREASGDEGGLYIQLISVHGLIRGQNLELGRDADTGGQTLYVVELARALAEHPRVDRVDLLTRQVVDAKVDDDYAEPEEPLSDGARIVRLPCGPRRYLRKEALWPYLGQFADRALQHIREVGRLPDVVHSHYADAGFVGGRLADLLGVPLVHTGHSLGRDKRARLLQRGVKESRLEEVYNMGRRIEAEEATLDRASLVIASTRQEVDEQYAAYDHYEPRRMEVIPPGVDLSRFCPPVPDDPEPTIRRTLNRFLREPAKPIILAMSRADERKNMIALVRAYGENRDLQEMANLVLIAGTRDDIEELDKGSRSVLTQLLLAIDRYDLYGKVAYPKQHRASDVPHIYRTAARSRGVFVNPALTEPFGLTLIEAAASGLPIVATRDGGPRDIIANCRNGALIDPYDIDSIADGLRQALGNRRRWRRWSQNGVRGAHDHYSWPGHAEKYIRAVDRVLQRFAGPQASLAPANRSRLPTIQRLAVTELDNTLLGDDEAADELVAALREQGENTGLGVVTGRTLKSTREVLAEHGIPTPDILITAAGAEIHYTHRGGRCVPDRSWRSHIDYRWNPKAVREALGKLPGLKLQPRREQHPFKVSYFLDAERAPAIKTIRKHLRQQGIPATVNAAYGSYVDILPIRASKAQAVRWVAFKWGLDMDQVLVAGGAEDDEEMLLGDTLAIVVGSHAPGLERLPDRREGIYLAAGHHARGILEGLRYYGVLPDEGGG</sequence>
<comment type="catalytic activity">
    <reaction evidence="5">
        <text>beta-D-fructose 6-phosphate + UDP-alpha-D-glucose = sucrose 6(F)-phosphate + UDP + H(+)</text>
        <dbReference type="Rhea" id="RHEA:22172"/>
        <dbReference type="ChEBI" id="CHEBI:15378"/>
        <dbReference type="ChEBI" id="CHEBI:57634"/>
        <dbReference type="ChEBI" id="CHEBI:57723"/>
        <dbReference type="ChEBI" id="CHEBI:58223"/>
        <dbReference type="ChEBI" id="CHEBI:58885"/>
        <dbReference type="EC" id="2.4.1.14"/>
    </reaction>
</comment>
<feature type="domain" description="Glycosyl transferase family 1" evidence="6">
    <location>
        <begin position="260"/>
        <end position="431"/>
    </location>
</feature>
<feature type="domain" description="Sucrose phosphatase-like" evidence="7">
    <location>
        <begin position="478"/>
        <end position="718"/>
    </location>
</feature>
<keyword evidence="3" id="KW-0328">Glycosyltransferase</keyword>
<dbReference type="InterPro" id="IPR006380">
    <property type="entry name" value="SPP-like_dom"/>
</dbReference>
<evidence type="ECO:0000256" key="1">
    <source>
        <dbReference type="ARBA" id="ARBA00006530"/>
    </source>
</evidence>
<dbReference type="STRING" id="1123397.SAMN05660831_00401"/>
<dbReference type="Gene3D" id="3.40.50.1000">
    <property type="entry name" value="HAD superfamily/HAD-like"/>
    <property type="match status" value="1"/>
</dbReference>
<proteinExistence type="inferred from homology"/>
<evidence type="ECO:0000259" key="6">
    <source>
        <dbReference type="Pfam" id="PF00534"/>
    </source>
</evidence>
<dbReference type="InterPro" id="IPR012822">
    <property type="entry name" value="SucroseP_synth_GlycoTrfase_dom"/>
</dbReference>
<dbReference type="SUPFAM" id="SSF53756">
    <property type="entry name" value="UDP-Glycosyltransferase/glycogen phosphorylase"/>
    <property type="match status" value="1"/>
</dbReference>
<dbReference type="Proteomes" id="UP000198611">
    <property type="component" value="Unassembled WGS sequence"/>
</dbReference>
<protein>
    <recommendedName>
        <fullName evidence="2">sucrose-phosphate synthase</fullName>
        <ecNumber evidence="2">2.4.1.14</ecNumber>
    </recommendedName>
</protein>
<evidence type="ECO:0000259" key="7">
    <source>
        <dbReference type="Pfam" id="PF05116"/>
    </source>
</evidence>
<organism evidence="9 10">
    <name type="scientific">Thiohalospira halophila DSM 15071</name>
    <dbReference type="NCBI Taxonomy" id="1123397"/>
    <lineage>
        <taxon>Bacteria</taxon>
        <taxon>Pseudomonadati</taxon>
        <taxon>Pseudomonadota</taxon>
        <taxon>Gammaproteobacteria</taxon>
        <taxon>Thiohalospirales</taxon>
        <taxon>Thiohalospiraceae</taxon>
        <taxon>Thiohalospira</taxon>
    </lineage>
</organism>
<dbReference type="SUPFAM" id="SSF56784">
    <property type="entry name" value="HAD-like"/>
    <property type="match status" value="1"/>
</dbReference>
<dbReference type="RefSeq" id="WP_093427071.1">
    <property type="nucleotide sequence ID" value="NZ_FOMJ01000001.1"/>
</dbReference>
<dbReference type="NCBIfam" id="TIGR02471">
    <property type="entry name" value="sucr_syn_bact_C"/>
    <property type="match status" value="1"/>
</dbReference>
<keyword evidence="10" id="KW-1185">Reference proteome</keyword>
<dbReference type="CDD" id="cd03800">
    <property type="entry name" value="GT4_sucrose_synthase"/>
    <property type="match status" value="1"/>
</dbReference>
<gene>
    <name evidence="9" type="ORF">SAMN05660831_00401</name>
</gene>
<dbReference type="GO" id="GO:0000287">
    <property type="term" value="F:magnesium ion binding"/>
    <property type="evidence" value="ECO:0007669"/>
    <property type="project" value="UniProtKB-ARBA"/>
</dbReference>
<dbReference type="GO" id="GO:0046524">
    <property type="term" value="F:sucrose-phosphate synthase activity"/>
    <property type="evidence" value="ECO:0007669"/>
    <property type="project" value="UniProtKB-EC"/>
</dbReference>
<reference evidence="9 10" key="1">
    <citation type="submission" date="2016-10" db="EMBL/GenBank/DDBJ databases">
        <authorList>
            <person name="de Groot N.N."/>
        </authorList>
    </citation>
    <scope>NUCLEOTIDE SEQUENCE [LARGE SCALE GENOMIC DNA]</scope>
    <source>
        <strain evidence="9 10">HL3</strain>
    </source>
</reference>
<dbReference type="GO" id="GO:0016791">
    <property type="term" value="F:phosphatase activity"/>
    <property type="evidence" value="ECO:0007669"/>
    <property type="project" value="UniProtKB-ARBA"/>
</dbReference>
<evidence type="ECO:0000256" key="4">
    <source>
        <dbReference type="ARBA" id="ARBA00022679"/>
    </source>
</evidence>
<dbReference type="PANTHER" id="PTHR46039">
    <property type="entry name" value="SUCROSE-PHOSPHATE SYNTHASE 3-RELATED"/>
    <property type="match status" value="1"/>
</dbReference>
<dbReference type="NCBIfam" id="TIGR02472">
    <property type="entry name" value="sucr_P_syn_N"/>
    <property type="match status" value="1"/>
</dbReference>
<evidence type="ECO:0000313" key="9">
    <source>
        <dbReference type="EMBL" id="SFD00182.1"/>
    </source>
</evidence>
<evidence type="ECO:0000256" key="3">
    <source>
        <dbReference type="ARBA" id="ARBA00022676"/>
    </source>
</evidence>
<evidence type="ECO:0000256" key="5">
    <source>
        <dbReference type="ARBA" id="ARBA00047471"/>
    </source>
</evidence>
<dbReference type="PANTHER" id="PTHR46039:SF5">
    <property type="entry name" value="SUCROSE-PHOSPHATE SYNTHASE 3-RELATED"/>
    <property type="match status" value="1"/>
</dbReference>
<dbReference type="EMBL" id="FOMJ01000001">
    <property type="protein sequence ID" value="SFD00182.1"/>
    <property type="molecule type" value="Genomic_DNA"/>
</dbReference>
<dbReference type="OrthoDB" id="7847955at2"/>
<evidence type="ECO:0000313" key="10">
    <source>
        <dbReference type="Proteomes" id="UP000198611"/>
    </source>
</evidence>
<dbReference type="InterPro" id="IPR028098">
    <property type="entry name" value="Glyco_trans_4-like_N"/>
</dbReference>
<keyword evidence="4" id="KW-0808">Transferase</keyword>
<dbReference type="EC" id="2.4.1.14" evidence="2"/>
<evidence type="ECO:0000259" key="8">
    <source>
        <dbReference type="Pfam" id="PF13439"/>
    </source>
</evidence>
<dbReference type="NCBIfam" id="TIGR01484">
    <property type="entry name" value="HAD-SF-IIB"/>
    <property type="match status" value="1"/>
</dbReference>
<dbReference type="InterPro" id="IPR001296">
    <property type="entry name" value="Glyco_trans_1"/>
</dbReference>
<accession>A0A1I1NSC5</accession>
<dbReference type="Gene3D" id="3.90.1070.10">
    <property type="match status" value="1"/>
</dbReference>
<dbReference type="InterPro" id="IPR036412">
    <property type="entry name" value="HAD-like_sf"/>
</dbReference>